<evidence type="ECO:0000313" key="1">
    <source>
        <dbReference type="EMBL" id="MBA1378214.1"/>
    </source>
</evidence>
<dbReference type="RefSeq" id="WP_181287908.1">
    <property type="nucleotide sequence ID" value="NZ_VDLV01000012.1"/>
</dbReference>
<dbReference type="InterPro" id="IPR004155">
    <property type="entry name" value="PBS_lyase_HEAT"/>
</dbReference>
<dbReference type="Proteomes" id="UP000572407">
    <property type="component" value="Unassembled WGS sequence"/>
</dbReference>
<comment type="caution">
    <text evidence="1">The sequence shown here is derived from an EMBL/GenBank/DDBJ whole genome shotgun (WGS) entry which is preliminary data.</text>
</comment>
<name>A0A7V8RKI0_9PSED</name>
<dbReference type="GO" id="GO:0016829">
    <property type="term" value="F:lyase activity"/>
    <property type="evidence" value="ECO:0007669"/>
    <property type="project" value="UniProtKB-KW"/>
</dbReference>
<keyword evidence="1" id="KW-0456">Lyase</keyword>
<dbReference type="EMBL" id="VDLV01000012">
    <property type="protein sequence ID" value="MBA1378214.1"/>
    <property type="molecule type" value="Genomic_DNA"/>
</dbReference>
<accession>A0A7V8RKI0</accession>
<dbReference type="Gene3D" id="1.25.10.10">
    <property type="entry name" value="Leucine-rich Repeat Variant"/>
    <property type="match status" value="1"/>
</dbReference>
<evidence type="ECO:0000313" key="2">
    <source>
        <dbReference type="Proteomes" id="UP000572407"/>
    </source>
</evidence>
<dbReference type="InterPro" id="IPR016024">
    <property type="entry name" value="ARM-type_fold"/>
</dbReference>
<dbReference type="SUPFAM" id="SSF48371">
    <property type="entry name" value="ARM repeat"/>
    <property type="match status" value="2"/>
</dbReference>
<dbReference type="InterPro" id="IPR011989">
    <property type="entry name" value="ARM-like"/>
</dbReference>
<proteinExistence type="predicted"/>
<protein>
    <submittedName>
        <fullName evidence="1">PBS lyase</fullName>
    </submittedName>
</protein>
<reference evidence="1 2" key="1">
    <citation type="submission" date="2019-06" db="EMBL/GenBank/DDBJ databases">
        <title>Analysis of the biodiversity of Brassica napus bacterial endophytes for the selection of potential efficient biofertilizers for rapeseed crops.</title>
        <authorList>
            <person name="Jimenez-Gomez A."/>
            <person name="Saati-Santamaria Z."/>
            <person name="Menendez E."/>
            <person name="Rivas R."/>
            <person name="Mateos P.F."/>
            <person name="Velazquez E."/>
            <person name="Garcia-Fraile P."/>
        </authorList>
    </citation>
    <scope>NUCLEOTIDE SEQUENCE [LARGE SCALE GENOMIC DNA]</scope>
    <source>
        <strain evidence="1 2">CDVBN10</strain>
    </source>
</reference>
<organism evidence="1 2">
    <name type="scientific">Pseudomonas brassicacearum subsp. neoaurantiaca</name>
    <dbReference type="NCBI Taxonomy" id="494916"/>
    <lineage>
        <taxon>Bacteria</taxon>
        <taxon>Pseudomonadati</taxon>
        <taxon>Pseudomonadota</taxon>
        <taxon>Gammaproteobacteria</taxon>
        <taxon>Pseudomonadales</taxon>
        <taxon>Pseudomonadaceae</taxon>
        <taxon>Pseudomonas</taxon>
    </lineage>
</organism>
<dbReference type="AlphaFoldDB" id="A0A7V8RKI0"/>
<gene>
    <name evidence="1" type="ORF">FHK92_10380</name>
</gene>
<dbReference type="SMART" id="SM00567">
    <property type="entry name" value="EZ_HEAT"/>
    <property type="match status" value="3"/>
</dbReference>
<sequence>MSAIQSWLDRLKKRQTPELSWPDYRQNEALEALAQAGTNATWAELSSHYNGFVREIAVRELCRHPSPEALVALIERLNDWVPQIRDLAAAGLEHYLSPEHIQALLFAVEPLLALAARRRADHGKTLQTARAVLQLPAIRDTVRANFLTRQGKAARYLFELLLENDPAPEALLRSALAHREVTVKLMAVSACQQMPGAHARLLLLEALSQPGAKFRVCVLRALLPLLDDPRPVIFEALLDASPSIRSLARWAAPNSNVDSVTILADRLKQAIPIKKRDWLGVLGLAAELGIELEPQWQKEAMRSSYPTVRHAAVSTLSDSLLPELLRALDDPSDKVFAAAIVRLNKQPWSSVKAGVDAKLDRDWHDLSIKRRSAIFQLRPLWQQAAYLLARLDTEPAVQAFWLRQLNLWCDRQYQMVDPVTPKAERAALAEQLRALATQGLIDRNSVARVV</sequence>